<dbReference type="PANTHER" id="PTHR15486:SF96">
    <property type="entry name" value="LIPID DROPLET-REGULATING VLDL ASSEMBLY FACTOR AUP1"/>
    <property type="match status" value="1"/>
</dbReference>
<reference evidence="4" key="1">
    <citation type="submission" date="2020-08" db="EMBL/GenBank/DDBJ databases">
        <title>Multicomponent nature underlies the extraordinary mechanical properties of spider dragline silk.</title>
        <authorList>
            <person name="Kono N."/>
            <person name="Nakamura H."/>
            <person name="Mori M."/>
            <person name="Yoshida Y."/>
            <person name="Ohtoshi R."/>
            <person name="Malay A.D."/>
            <person name="Moran D.A.P."/>
            <person name="Tomita M."/>
            <person name="Numata K."/>
            <person name="Arakawa K."/>
        </authorList>
    </citation>
    <scope>NUCLEOTIDE SEQUENCE</scope>
</reference>
<keyword evidence="2 3" id="KW-0472">Membrane</keyword>
<protein>
    <submittedName>
        <fullName evidence="4">Ancient ubiquitous protein 1 homolog</fullName>
    </submittedName>
</protein>
<keyword evidence="3" id="KW-0812">Transmembrane</keyword>
<organism evidence="4 5">
    <name type="scientific">Nephila pilipes</name>
    <name type="common">Giant wood spider</name>
    <name type="synonym">Nephila maculata</name>
    <dbReference type="NCBI Taxonomy" id="299642"/>
    <lineage>
        <taxon>Eukaryota</taxon>
        <taxon>Metazoa</taxon>
        <taxon>Ecdysozoa</taxon>
        <taxon>Arthropoda</taxon>
        <taxon>Chelicerata</taxon>
        <taxon>Arachnida</taxon>
        <taxon>Araneae</taxon>
        <taxon>Araneomorphae</taxon>
        <taxon>Entelegynae</taxon>
        <taxon>Araneoidea</taxon>
        <taxon>Nephilidae</taxon>
        <taxon>Nephila</taxon>
    </lineage>
</organism>
<dbReference type="SUPFAM" id="SSF69593">
    <property type="entry name" value="Glycerol-3-phosphate (1)-acyltransferase"/>
    <property type="match status" value="1"/>
</dbReference>
<evidence type="ECO:0000313" key="5">
    <source>
        <dbReference type="Proteomes" id="UP000887013"/>
    </source>
</evidence>
<accession>A0A8X6U4N6</accession>
<sequence>MLVTTELTPEKKVIESSISLEDLFDSSRFIFNPKLYKAVLYFPFALFLLLTRLIAGIFGFLILSLLPRKSQKRSAILKGICKVLGIVVEVDDKYNDENAKLLVANHVSLLDRLAVNVMVPCNMISNGFHVGHIDSLSFWKDVDIQFPRGLTNEEIVALQMYIEGSSLRVLHFPECATTNGKIGLLKFHPSVFSLNTPIQPVLIHVSSSSFMPISPSVLGSTAWADIFWSFIVPSTFFKLKTLPSMVKLPEESASDFSKRVQQTMTTAMNLKPTVFTSSDKEELKKRLQTSATVAVQTVRSKVESNTHNSPQQLSGLWRSAHLQSTPTQKLTMNTAAETFGKSPKERMASYQERRKMLLEAARQKYLEKHNI</sequence>
<dbReference type="GO" id="GO:0036503">
    <property type="term" value="P:ERAD pathway"/>
    <property type="evidence" value="ECO:0007669"/>
    <property type="project" value="TreeGrafter"/>
</dbReference>
<comment type="subcellular location">
    <subcellularLocation>
        <location evidence="1">Membrane</location>
    </subcellularLocation>
</comment>
<gene>
    <name evidence="4" type="primary">F44B9.5</name>
    <name evidence="4" type="ORF">NPIL_649571</name>
</gene>
<comment type="caution">
    <text evidence="4">The sequence shown here is derived from an EMBL/GenBank/DDBJ whole genome shotgun (WGS) entry which is preliminary data.</text>
</comment>
<evidence type="ECO:0000256" key="3">
    <source>
        <dbReference type="SAM" id="Phobius"/>
    </source>
</evidence>
<feature type="transmembrane region" description="Helical" evidence="3">
    <location>
        <begin position="40"/>
        <end position="66"/>
    </location>
</feature>
<dbReference type="OrthoDB" id="1854593at2759"/>
<dbReference type="PANTHER" id="PTHR15486">
    <property type="entry name" value="ANCIENT UBIQUITOUS PROTEIN"/>
    <property type="match status" value="1"/>
</dbReference>
<dbReference type="GO" id="GO:0005789">
    <property type="term" value="C:endoplasmic reticulum membrane"/>
    <property type="evidence" value="ECO:0007669"/>
    <property type="project" value="TreeGrafter"/>
</dbReference>
<dbReference type="AlphaFoldDB" id="A0A8X6U4N6"/>
<keyword evidence="5" id="KW-1185">Reference proteome</keyword>
<dbReference type="EMBL" id="BMAW01022871">
    <property type="protein sequence ID" value="GFT80001.1"/>
    <property type="molecule type" value="Genomic_DNA"/>
</dbReference>
<evidence type="ECO:0000256" key="1">
    <source>
        <dbReference type="ARBA" id="ARBA00004370"/>
    </source>
</evidence>
<name>A0A8X6U4N6_NEPPI</name>
<evidence type="ECO:0000256" key="2">
    <source>
        <dbReference type="ARBA" id="ARBA00023136"/>
    </source>
</evidence>
<evidence type="ECO:0000313" key="4">
    <source>
        <dbReference type="EMBL" id="GFT80001.1"/>
    </source>
</evidence>
<keyword evidence="3" id="KW-1133">Transmembrane helix</keyword>
<proteinExistence type="predicted"/>
<dbReference type="Proteomes" id="UP000887013">
    <property type="component" value="Unassembled WGS sequence"/>
</dbReference>